<evidence type="ECO:0000256" key="7">
    <source>
        <dbReference type="ARBA" id="ARBA00022801"/>
    </source>
</evidence>
<dbReference type="CDD" id="cd09596">
    <property type="entry name" value="M36"/>
    <property type="match status" value="1"/>
</dbReference>
<feature type="non-terminal residue" evidence="12">
    <location>
        <position position="538"/>
    </location>
</feature>
<dbReference type="PANTHER" id="PTHR33478">
    <property type="entry name" value="EXTRACELLULAR METALLOPROTEINASE MEP"/>
    <property type="match status" value="1"/>
</dbReference>
<evidence type="ECO:0000256" key="1">
    <source>
        <dbReference type="ARBA" id="ARBA00001947"/>
    </source>
</evidence>
<dbReference type="SUPFAM" id="SSF55486">
    <property type="entry name" value="Metalloproteases ('zincins'), catalytic domain"/>
    <property type="match status" value="1"/>
</dbReference>
<evidence type="ECO:0000256" key="11">
    <source>
        <dbReference type="RuleBase" id="RU364017"/>
    </source>
</evidence>
<proteinExistence type="inferred from homology"/>
<comment type="caution">
    <text evidence="12">The sequence shown here is derived from an EMBL/GenBank/DDBJ whole genome shotgun (WGS) entry which is preliminary data.</text>
</comment>
<dbReference type="Proteomes" id="UP001465976">
    <property type="component" value="Unassembled WGS sequence"/>
</dbReference>
<comment type="cofactor">
    <cofactor evidence="1 11">
        <name>Zn(2+)</name>
        <dbReference type="ChEBI" id="CHEBI:29105"/>
    </cofactor>
</comment>
<dbReference type="InterPro" id="IPR027268">
    <property type="entry name" value="Peptidase_M4/M1_CTD_sf"/>
</dbReference>
<evidence type="ECO:0000256" key="9">
    <source>
        <dbReference type="ARBA" id="ARBA00023049"/>
    </source>
</evidence>
<protein>
    <recommendedName>
        <fullName evidence="11">Extracellular metalloproteinase</fullName>
        <ecNumber evidence="11">3.4.24.-</ecNumber>
    </recommendedName>
    <alternativeName>
        <fullName evidence="11">Fungalysin</fullName>
    </alternativeName>
</protein>
<comment type="subcellular location">
    <subcellularLocation>
        <location evidence="2 11">Secreted</location>
    </subcellularLocation>
</comment>
<keyword evidence="7 11" id="KW-0378">Hydrolase</keyword>
<dbReference type="InterPro" id="IPR050371">
    <property type="entry name" value="Fungal_virulence_M36"/>
</dbReference>
<keyword evidence="6 11" id="KW-0479">Metal-binding</keyword>
<dbReference type="Pfam" id="PF02128">
    <property type="entry name" value="Peptidase_M36"/>
    <property type="match status" value="1"/>
</dbReference>
<dbReference type="Gene3D" id="1.10.390.10">
    <property type="entry name" value="Neutral Protease Domain 2"/>
    <property type="match status" value="1"/>
</dbReference>
<keyword evidence="13" id="KW-1185">Reference proteome</keyword>
<keyword evidence="10 11" id="KW-0865">Zymogen</keyword>
<evidence type="ECO:0000256" key="10">
    <source>
        <dbReference type="ARBA" id="ARBA00023145"/>
    </source>
</evidence>
<dbReference type="EC" id="3.4.24.-" evidence="11"/>
<keyword evidence="11" id="KW-0732">Signal</keyword>
<keyword evidence="4 11" id="KW-0964">Secreted</keyword>
<evidence type="ECO:0000256" key="8">
    <source>
        <dbReference type="ARBA" id="ARBA00022833"/>
    </source>
</evidence>
<keyword evidence="9 11" id="KW-0482">Metalloprotease</keyword>
<dbReference type="Gene3D" id="3.10.170.10">
    <property type="match status" value="1"/>
</dbReference>
<organism evidence="12 13">
    <name type="scientific">Marasmius crinis-equi</name>
    <dbReference type="NCBI Taxonomy" id="585013"/>
    <lineage>
        <taxon>Eukaryota</taxon>
        <taxon>Fungi</taxon>
        <taxon>Dikarya</taxon>
        <taxon>Basidiomycota</taxon>
        <taxon>Agaricomycotina</taxon>
        <taxon>Agaricomycetes</taxon>
        <taxon>Agaricomycetidae</taxon>
        <taxon>Agaricales</taxon>
        <taxon>Marasmiineae</taxon>
        <taxon>Marasmiaceae</taxon>
        <taxon>Marasmius</taxon>
    </lineage>
</organism>
<evidence type="ECO:0000256" key="3">
    <source>
        <dbReference type="ARBA" id="ARBA00006006"/>
    </source>
</evidence>
<sequence length="538" mass="58339">MASFKPQTVALCLLAVAATSLSAPWPQVSRHATHRTRSVRRRDSVSAIQVEIFHPPSTYETFGTAGIDHPLSKRAEATLEESAISFVQSRRGIPVETITYHSGFDGQVASHAYVRQSLNNISFANAVANVAFNKDHKIVAFGSSFVNITNFHAPSPSPSIPLAKAISIAESTLNGAYNPDVHPSPTLSYLVISDGSVSLVHSMQIENEETGMWYNAYVDAHSGELRSVVDFVMQASYLGLPYSELVPAQGFQTIVNPMDNFSSPLGWHSDGNNSYTATTGNNALAFKTIQTMLTSQSSNGLNFIYPQDPTVSPSTQGNVDAARTNAFYLVNMVHDISYRYGFTETSFNFQVNNFGKGGKGSDEIQINVQSNAGINNADFATPPDGQFGKMRQFLWYYSSPERDGSLENDIVIHENTHGITNRMTGGGSATCLQTLEAGGLAEGWSDAMADWSSQISATVPDFAFGTYVVNSPAGMRTHPYSINSTINPLMYADIASLNEPHYIGEIWANTLHNVYVALVESYGFSKTAHTDPTGTEGN</sequence>
<gene>
    <name evidence="12" type="ORF">V5O48_016076</name>
</gene>
<keyword evidence="5 11" id="KW-0645">Protease</keyword>
<reference evidence="12 13" key="1">
    <citation type="submission" date="2024-02" db="EMBL/GenBank/DDBJ databases">
        <title>A draft genome for the cacao thread blight pathogen Marasmius crinis-equi.</title>
        <authorList>
            <person name="Cohen S.P."/>
            <person name="Baruah I.K."/>
            <person name="Amoako-Attah I."/>
            <person name="Bukari Y."/>
            <person name="Meinhardt L.W."/>
            <person name="Bailey B.A."/>
        </authorList>
    </citation>
    <scope>NUCLEOTIDE SEQUENCE [LARGE SCALE GENOMIC DNA]</scope>
    <source>
        <strain evidence="12 13">GH-76</strain>
    </source>
</reference>
<keyword evidence="8 11" id="KW-0862">Zinc</keyword>
<name>A0ABR3ESQ0_9AGAR</name>
<evidence type="ECO:0000256" key="6">
    <source>
        <dbReference type="ARBA" id="ARBA00022723"/>
    </source>
</evidence>
<feature type="signal peptide" evidence="11">
    <location>
        <begin position="1"/>
        <end position="22"/>
    </location>
</feature>
<dbReference type="PANTHER" id="PTHR33478:SF1">
    <property type="entry name" value="EXTRACELLULAR METALLOPROTEINASE MEP"/>
    <property type="match status" value="1"/>
</dbReference>
<feature type="chain" id="PRO_5044956164" description="Extracellular metalloproteinase" evidence="11">
    <location>
        <begin position="23"/>
        <end position="538"/>
    </location>
</feature>
<evidence type="ECO:0000313" key="13">
    <source>
        <dbReference type="Proteomes" id="UP001465976"/>
    </source>
</evidence>
<dbReference type="PRINTS" id="PR00999">
    <property type="entry name" value="FUNGALYSIN"/>
</dbReference>
<dbReference type="InterPro" id="IPR001842">
    <property type="entry name" value="Peptidase_M36"/>
</dbReference>
<evidence type="ECO:0000256" key="5">
    <source>
        <dbReference type="ARBA" id="ARBA00022670"/>
    </source>
</evidence>
<comment type="similarity">
    <text evidence="3 11">Belongs to the peptidase M36 family.</text>
</comment>
<dbReference type="EMBL" id="JBAHYK010002064">
    <property type="protein sequence ID" value="KAL0565938.1"/>
    <property type="molecule type" value="Genomic_DNA"/>
</dbReference>
<evidence type="ECO:0000313" key="12">
    <source>
        <dbReference type="EMBL" id="KAL0565938.1"/>
    </source>
</evidence>
<evidence type="ECO:0000256" key="4">
    <source>
        <dbReference type="ARBA" id="ARBA00022525"/>
    </source>
</evidence>
<evidence type="ECO:0000256" key="2">
    <source>
        <dbReference type="ARBA" id="ARBA00004613"/>
    </source>
</evidence>
<accession>A0ABR3ESQ0</accession>